<dbReference type="EMBL" id="KE721204">
    <property type="protein sequence ID" value="ERF71662.1"/>
    <property type="molecule type" value="Genomic_DNA"/>
</dbReference>
<comment type="similarity">
    <text evidence="2">Belongs to the multi antimicrobial extrusion (MATE) (TC 2.A.66.1) family.</text>
</comment>
<evidence type="ECO:0000256" key="2">
    <source>
        <dbReference type="ARBA" id="ARBA00010199"/>
    </source>
</evidence>
<evidence type="ECO:0000313" key="8">
    <source>
        <dbReference type="Proteomes" id="UP000019373"/>
    </source>
</evidence>
<keyword evidence="3 6" id="KW-0812">Transmembrane</keyword>
<evidence type="ECO:0000256" key="6">
    <source>
        <dbReference type="SAM" id="Phobius"/>
    </source>
</evidence>
<dbReference type="PANTHER" id="PTHR11206">
    <property type="entry name" value="MULTIDRUG RESISTANCE PROTEIN"/>
    <property type="match status" value="1"/>
</dbReference>
<feature type="transmembrane region" description="Helical" evidence="6">
    <location>
        <begin position="415"/>
        <end position="436"/>
    </location>
</feature>
<feature type="transmembrane region" description="Helical" evidence="6">
    <location>
        <begin position="373"/>
        <end position="395"/>
    </location>
</feature>
<dbReference type="NCBIfam" id="TIGR00797">
    <property type="entry name" value="matE"/>
    <property type="match status" value="1"/>
</dbReference>
<dbReference type="Proteomes" id="UP000019373">
    <property type="component" value="Unassembled WGS sequence"/>
</dbReference>
<sequence>MATRRLSTTSTLLSDKASTCTLLSHLEPGREEAKTYGTCYKQHLDEADPLVDIRVGEADVYTSPSTEARFLARNSLPLIATYLLQYSFSIVMVFVVGHIGTRELGAVSLATMTACITGSAVCEGLVTSLDTLCAQSYGSGRKTDVGLHLQRMVLLLLVVMIPIGILWLNAGSIFPRLVPDKDLALIAGSFLRILLIGAPGHAFFEAGKRFVQAQGIFNASLLVLLVCAPLNVLLQYVFVFQFQWGLTGVALASSISKLLMPFILFLYVRFVNPSSLACWGGFSKEAFHSWTPMIRLSIPGVVMIAGKQLAFQAITFSASYLTPAHLGAHSILLTACVVMFHIPFAVSVVVSTRLGNLVGAGALSAAKTATRTYCAMFAALGSADAVLIFSLGSHIPRFFSNDPMVVKIATKVMPVLAAYQFFDATTSLAGGLLCGFGKQRVAGWVTMTTYYLLAMPLAMFLCFGPPALELKGLWIGYAIGCGLLTCAEGAYLRFMNWGLVIEDAKERQA</sequence>
<feature type="transmembrane region" description="Helical" evidence="6">
    <location>
        <begin position="153"/>
        <end position="171"/>
    </location>
</feature>
<dbReference type="GO" id="GO:0042910">
    <property type="term" value="F:xenobiotic transmembrane transporter activity"/>
    <property type="evidence" value="ECO:0007669"/>
    <property type="project" value="InterPro"/>
</dbReference>
<feature type="transmembrane region" description="Helical" evidence="6">
    <location>
        <begin position="326"/>
        <end position="352"/>
    </location>
</feature>
<name>U1G320_ENDPU</name>
<dbReference type="HOGENOM" id="CLU_012893_1_2_1"/>
<dbReference type="InterPro" id="IPR002528">
    <property type="entry name" value="MATE_fam"/>
</dbReference>
<gene>
    <name evidence="7" type="ORF">EPUS_00651</name>
</gene>
<dbReference type="OrthoDB" id="2126698at2759"/>
<feature type="transmembrane region" description="Helical" evidence="6">
    <location>
        <begin position="106"/>
        <end position="132"/>
    </location>
</feature>
<keyword evidence="8" id="KW-1185">Reference proteome</keyword>
<protein>
    <recommendedName>
        <fullName evidence="9">MATE efflux family protein</fullName>
    </recommendedName>
</protein>
<comment type="subcellular location">
    <subcellularLocation>
        <location evidence="1">Membrane</location>
        <topology evidence="1">Multi-pass membrane protein</topology>
    </subcellularLocation>
</comment>
<dbReference type="AlphaFoldDB" id="U1G320"/>
<dbReference type="Pfam" id="PF01554">
    <property type="entry name" value="MatE"/>
    <property type="match status" value="2"/>
</dbReference>
<dbReference type="GO" id="GO:0015297">
    <property type="term" value="F:antiporter activity"/>
    <property type="evidence" value="ECO:0007669"/>
    <property type="project" value="InterPro"/>
</dbReference>
<evidence type="ECO:0000256" key="1">
    <source>
        <dbReference type="ARBA" id="ARBA00004141"/>
    </source>
</evidence>
<dbReference type="eggNOG" id="KOG1347">
    <property type="taxonomic scope" value="Eukaryota"/>
</dbReference>
<evidence type="ECO:0000313" key="7">
    <source>
        <dbReference type="EMBL" id="ERF71662.1"/>
    </source>
</evidence>
<keyword evidence="5 6" id="KW-0472">Membrane</keyword>
<evidence type="ECO:0000256" key="5">
    <source>
        <dbReference type="ARBA" id="ARBA00023136"/>
    </source>
</evidence>
<feature type="transmembrane region" description="Helical" evidence="6">
    <location>
        <begin position="474"/>
        <end position="492"/>
    </location>
</feature>
<dbReference type="GeneID" id="19235712"/>
<accession>U1G320</accession>
<dbReference type="CDD" id="cd13132">
    <property type="entry name" value="MATE_eukaryotic"/>
    <property type="match status" value="1"/>
</dbReference>
<dbReference type="InterPro" id="IPR045069">
    <property type="entry name" value="MATE_euk"/>
</dbReference>
<reference evidence="8" key="1">
    <citation type="journal article" date="2014" name="BMC Genomics">
        <title>Genome characteristics reveal the impact of lichenization on lichen-forming fungus Endocarpon pusillum Hedwig (Verrucariales, Ascomycota).</title>
        <authorList>
            <person name="Wang Y.-Y."/>
            <person name="Liu B."/>
            <person name="Zhang X.-Y."/>
            <person name="Zhou Q.-M."/>
            <person name="Zhang T."/>
            <person name="Li H."/>
            <person name="Yu Y.-F."/>
            <person name="Zhang X.-L."/>
            <person name="Hao X.-Y."/>
            <person name="Wang M."/>
            <person name="Wang L."/>
            <person name="Wei J.-C."/>
        </authorList>
    </citation>
    <scope>NUCLEOTIDE SEQUENCE [LARGE SCALE GENOMIC DNA]</scope>
    <source>
        <strain evidence="8">Z07020 / HMAS-L-300199</strain>
    </source>
</reference>
<feature type="transmembrane region" description="Helical" evidence="6">
    <location>
        <begin position="448"/>
        <end position="468"/>
    </location>
</feature>
<feature type="transmembrane region" description="Helical" evidence="6">
    <location>
        <begin position="216"/>
        <end position="238"/>
    </location>
</feature>
<feature type="transmembrane region" description="Helical" evidence="6">
    <location>
        <begin position="183"/>
        <end position="204"/>
    </location>
</feature>
<evidence type="ECO:0000256" key="4">
    <source>
        <dbReference type="ARBA" id="ARBA00022989"/>
    </source>
</evidence>
<dbReference type="GO" id="GO:1990961">
    <property type="term" value="P:xenobiotic detoxification by transmembrane export across the plasma membrane"/>
    <property type="evidence" value="ECO:0007669"/>
    <property type="project" value="InterPro"/>
</dbReference>
<keyword evidence="4 6" id="KW-1133">Transmembrane helix</keyword>
<feature type="transmembrane region" description="Helical" evidence="6">
    <location>
        <begin position="258"/>
        <end position="282"/>
    </location>
</feature>
<feature type="transmembrane region" description="Helical" evidence="6">
    <location>
        <begin position="294"/>
        <end position="314"/>
    </location>
</feature>
<feature type="transmembrane region" description="Helical" evidence="6">
    <location>
        <begin position="79"/>
        <end position="100"/>
    </location>
</feature>
<proteinExistence type="inferred from homology"/>
<evidence type="ECO:0000256" key="3">
    <source>
        <dbReference type="ARBA" id="ARBA00022692"/>
    </source>
</evidence>
<dbReference type="RefSeq" id="XP_007802871.1">
    <property type="nucleotide sequence ID" value="XM_007804680.1"/>
</dbReference>
<organism evidence="7 8">
    <name type="scientific">Endocarpon pusillum (strain Z07020 / HMAS-L-300199)</name>
    <name type="common">Lichen-forming fungus</name>
    <dbReference type="NCBI Taxonomy" id="1263415"/>
    <lineage>
        <taxon>Eukaryota</taxon>
        <taxon>Fungi</taxon>
        <taxon>Dikarya</taxon>
        <taxon>Ascomycota</taxon>
        <taxon>Pezizomycotina</taxon>
        <taxon>Eurotiomycetes</taxon>
        <taxon>Chaetothyriomycetidae</taxon>
        <taxon>Verrucariales</taxon>
        <taxon>Verrucariaceae</taxon>
        <taxon>Endocarpon</taxon>
    </lineage>
</organism>
<dbReference type="GO" id="GO:0016020">
    <property type="term" value="C:membrane"/>
    <property type="evidence" value="ECO:0007669"/>
    <property type="project" value="UniProtKB-SubCell"/>
</dbReference>
<dbReference type="OMA" id="TTSIVMW"/>
<evidence type="ECO:0008006" key="9">
    <source>
        <dbReference type="Google" id="ProtNLM"/>
    </source>
</evidence>